<dbReference type="Proteomes" id="UP001264980">
    <property type="component" value="Unassembled WGS sequence"/>
</dbReference>
<reference evidence="1 2" key="1">
    <citation type="submission" date="2023-07" db="EMBL/GenBank/DDBJ databases">
        <title>Sorghum-associated microbial communities from plants grown in Nebraska, USA.</title>
        <authorList>
            <person name="Schachtman D."/>
        </authorList>
    </citation>
    <scope>NUCLEOTIDE SEQUENCE [LARGE SCALE GENOMIC DNA]</scope>
    <source>
        <strain evidence="1 2">BE57</strain>
    </source>
</reference>
<accession>A0ABU1R6B4</accession>
<evidence type="ECO:0000313" key="1">
    <source>
        <dbReference type="EMBL" id="MDR6808898.1"/>
    </source>
</evidence>
<name>A0ABU1R6B4_9BACT</name>
<keyword evidence="2" id="KW-1185">Reference proteome</keyword>
<organism evidence="1 2">
    <name type="scientific">Dyadobacter fermentans</name>
    <dbReference type="NCBI Taxonomy" id="94254"/>
    <lineage>
        <taxon>Bacteria</taxon>
        <taxon>Pseudomonadati</taxon>
        <taxon>Bacteroidota</taxon>
        <taxon>Cytophagia</taxon>
        <taxon>Cytophagales</taxon>
        <taxon>Spirosomataceae</taxon>
        <taxon>Dyadobacter</taxon>
    </lineage>
</organism>
<comment type="caution">
    <text evidence="1">The sequence shown here is derived from an EMBL/GenBank/DDBJ whole genome shotgun (WGS) entry which is preliminary data.</text>
</comment>
<evidence type="ECO:0000313" key="2">
    <source>
        <dbReference type="Proteomes" id="UP001264980"/>
    </source>
</evidence>
<proteinExistence type="predicted"/>
<sequence>MRFFLLFAIVLLAIHGCKSPENPGTTPQPSLELPQSVKDLIYKSYPLATNLKGLSEVEKGRVYELSFENNNAGYNAIVGTSSILRVAATVGEAVPDALVAKVQSLAIRGGKLSNYRKLVYLNEQDSYGADYELNGLKYLVRFVNGGVTLTNYERGYATREIHDLPDAIQQYITARNKPNPVFVNSLTNLNDLSRQYIINNNELVFSDCTTSLMPDGSKQYMVSVKFLGATNLPILFKEDGQVVWVGAFNRIRQFNQDFNGGPGFGLPNLTSKEITYFRDLLAASSQFMGFNLDNFVNFNGSFRNEYEDNRGYTFDLSNGKNERWYLCFNGDKELVYSTYSYY</sequence>
<protein>
    <submittedName>
        <fullName evidence="1">Uncharacterized protein</fullName>
    </submittedName>
</protein>
<dbReference type="EMBL" id="JAVDTI010000008">
    <property type="protein sequence ID" value="MDR6808898.1"/>
    <property type="molecule type" value="Genomic_DNA"/>
</dbReference>
<dbReference type="RefSeq" id="WP_309991495.1">
    <property type="nucleotide sequence ID" value="NZ_JAVDTI010000008.1"/>
</dbReference>
<gene>
    <name evidence="1" type="ORF">J2W84_005963</name>
</gene>